<comment type="subcellular location">
    <subcellularLocation>
        <location evidence="1">Nucleus</location>
    </subcellularLocation>
</comment>
<evidence type="ECO:0000256" key="4">
    <source>
        <dbReference type="ARBA" id="ARBA00023242"/>
    </source>
</evidence>
<reference evidence="11" key="1">
    <citation type="submission" date="2016-11" db="UniProtKB">
        <authorList>
            <consortium name="WormBaseParasite"/>
        </authorList>
    </citation>
    <scope>IDENTIFICATION</scope>
</reference>
<dbReference type="PANTHER" id="PTHR21597">
    <property type="entry name" value="THO2 PROTEIN"/>
    <property type="match status" value="1"/>
</dbReference>
<feature type="compositionally biased region" description="Basic and acidic residues" evidence="6">
    <location>
        <begin position="1259"/>
        <end position="1331"/>
    </location>
</feature>
<feature type="compositionally biased region" description="Basic and acidic residues" evidence="6">
    <location>
        <begin position="1391"/>
        <end position="1411"/>
    </location>
</feature>
<evidence type="ECO:0000256" key="2">
    <source>
        <dbReference type="ARBA" id="ARBA00007857"/>
    </source>
</evidence>
<evidence type="ECO:0000256" key="5">
    <source>
        <dbReference type="ARBA" id="ARBA00047033"/>
    </source>
</evidence>
<dbReference type="InterPro" id="IPR021418">
    <property type="entry name" value="THO_THOC2_C"/>
</dbReference>
<dbReference type="GO" id="GO:0006397">
    <property type="term" value="P:mRNA processing"/>
    <property type="evidence" value="ECO:0007669"/>
    <property type="project" value="InterPro"/>
</dbReference>
<protein>
    <recommendedName>
        <fullName evidence="3">THO complex subunit 2</fullName>
    </recommendedName>
</protein>
<evidence type="ECO:0000256" key="1">
    <source>
        <dbReference type="ARBA" id="ARBA00004123"/>
    </source>
</evidence>
<dbReference type="InterPro" id="IPR021726">
    <property type="entry name" value="THO_THOC2_N"/>
</dbReference>
<dbReference type="eggNOG" id="KOG1874">
    <property type="taxonomic scope" value="Eukaryota"/>
</dbReference>
<evidence type="ECO:0000259" key="7">
    <source>
        <dbReference type="Pfam" id="PF11262"/>
    </source>
</evidence>
<feature type="domain" description="THO complex subunit 2 N-terminal" evidence="9">
    <location>
        <begin position="402"/>
        <end position="544"/>
    </location>
</feature>
<evidence type="ECO:0000259" key="8">
    <source>
        <dbReference type="Pfam" id="PF11732"/>
    </source>
</evidence>
<feature type="domain" description="THO complex subunit 2 N-terminal" evidence="9">
    <location>
        <begin position="27"/>
        <end position="386"/>
    </location>
</feature>
<dbReference type="Pfam" id="PF16134">
    <property type="entry name" value="THOC2_N"/>
    <property type="match status" value="2"/>
</dbReference>
<dbReference type="GO" id="GO:0003729">
    <property type="term" value="F:mRNA binding"/>
    <property type="evidence" value="ECO:0007669"/>
    <property type="project" value="TreeGrafter"/>
</dbReference>
<feature type="compositionally biased region" description="Basic and acidic residues" evidence="6">
    <location>
        <begin position="1370"/>
        <end position="1385"/>
    </location>
</feature>
<dbReference type="GO" id="GO:0000445">
    <property type="term" value="C:THO complex part of transcription export complex"/>
    <property type="evidence" value="ECO:0007669"/>
    <property type="project" value="TreeGrafter"/>
</dbReference>
<evidence type="ECO:0000256" key="6">
    <source>
        <dbReference type="SAM" id="MobiDB-lite"/>
    </source>
</evidence>
<dbReference type="STRING" id="1561998.A0A1I7U919"/>
<keyword evidence="4" id="KW-0539">Nucleus</keyword>
<comment type="similarity">
    <text evidence="2">Belongs to the THOC2 family.</text>
</comment>
<dbReference type="InterPro" id="IPR032302">
    <property type="entry name" value="THOC2_N"/>
</dbReference>
<dbReference type="Proteomes" id="UP000095282">
    <property type="component" value="Unplaced"/>
</dbReference>
<feature type="domain" description="THO complex subunitTHOC2 C-terminal" evidence="7">
    <location>
        <begin position="861"/>
        <end position="1140"/>
    </location>
</feature>
<dbReference type="WBParaSite" id="Csp11.Scaffold629.g16089.t1">
    <property type="protein sequence ID" value="Csp11.Scaffold629.g16089.t1"/>
    <property type="gene ID" value="Csp11.Scaffold629.g16089"/>
</dbReference>
<feature type="region of interest" description="Disordered" evidence="6">
    <location>
        <begin position="1158"/>
        <end position="1419"/>
    </location>
</feature>
<evidence type="ECO:0000256" key="3">
    <source>
        <dbReference type="ARBA" id="ARBA00019596"/>
    </source>
</evidence>
<feature type="compositionally biased region" description="Basic and acidic residues" evidence="6">
    <location>
        <begin position="1159"/>
        <end position="1218"/>
    </location>
</feature>
<dbReference type="InterPro" id="IPR040007">
    <property type="entry name" value="Tho2"/>
</dbReference>
<name>A0A1I7U919_9PELO</name>
<feature type="compositionally biased region" description="Basic and acidic residues" evidence="6">
    <location>
        <begin position="1342"/>
        <end position="1356"/>
    </location>
</feature>
<accession>A0A1I7U919</accession>
<evidence type="ECO:0000313" key="10">
    <source>
        <dbReference type="Proteomes" id="UP000095282"/>
    </source>
</evidence>
<sequence length="1419" mass="162501">MEMFETLTQLCLDIVNLKVTPAEGFERILTEKKQRESISSELIDVLVLTEPESEFAENASTSKANFESFVNLLTNTIIPEEILRLELDCYKKDEHNKQLIRLKTKVYFKQAKYNLFREESEGYSKLITELMEASESSPNEDHPKIIKTRILSLIGQFNLDPNRVTDIILEVFESFPRQKMFFISLLKEIDVVPEYLCAILGFKYTFYQSEKKKTPYSLYVLTSFLIQHEMIDLMKILAYMIPKAESIKESHRARMTNANERASKAETISTASIPILETNRYEENGNGGGVGTTATISFTTVIQLQEDEDVKLSEGFNEESVLSSNQKLGLACALLENGNWKEAQQLIDRLPEYYAVQASPRLCRALCDIIERSIDDFYKKTCSLNLFGDSTKTKKPIDDENGLKPIENWDDLGKLATVLWYLGPRLAYRATTNIKILRLLTAYYQKVEKGELEKDEKLNELFVDVVSECLLPSLTLSETNVALSEELWQLLQLFPYSWRYWMYSKWNHETSRHPEMHIMKGKIHGRTKYVLKRLSKETVKMMGRQLGKLCHIHPSTVLSYLLSQVQTFDNFIGPVVDSLRYLTSLEFDVLTYCIISQLADPSKQALKSTDATISPWLQALGTLVGSLYRRYPLELNGMLDYVLNQLKLNKSYDMLLLREIIQNMSWIESISGATKEQVEALGGGDLLKQEAGGYSTATKNRKAAQRLRDALLKGDLAVGLCIAIAQQKEHIIYNESTTLPLKLVGKMVDQCSDTFQQLVSFLSVYMRNEDFAKRVPSVRQLISEYSLGVEATMCLARPTFFSKILDHYDAAKRVSKAAIEEAGQKTRIDSQQKTEMFINALESQVDAVMTDLKEVVPGMDNTIPTKFFSVFWMLTMYDIEVPTAAYDRTLESMKKQSREDSHGKGKKTDKQLENKLKEELKRQTEHVERCKSWLMNRKETFIDEKFHNSVLEVIIQQCLLPRALFSELDAVFCGKFFFMLHEMRTPFFPSILIMDRLFETTNNLIAGLTENEANSLACFFEILLQNAQRWHSDKDIFEKECAGFPGMITKHTIDYQVFRKLCYRWQCRLLTMFKSILTKEDTNYTLIRNALIMMTKLTCGFPVLAHAVSTMEQVATKLKDREKGKRDDLSLKAASYVGKLKMRQVKIYAQNSDYAPVANRKESTTDKNGKKKETEKTEGEPADKKIKVEKRNGAEKVGKADDVQQNGTKEEKKEDNKERKKRPGKTSTVASKESKKEPTPVAEDGETTKTPSPPPAKKTRIEDRMKRTEETKEEAGSKESDTDGKKRRERSKERKEGKEKKERRSEKPKEANGGEQKAVKEQKKKDERAIKDVVAGPALPEPPKKEEKKSSRKAIEFDLNDTAPPRPSSSRKERKEDRKEKELPKASRIAEPTREKSSSSSLGRDRGDRTSGGHRNSFR</sequence>
<feature type="region of interest" description="Disordered" evidence="6">
    <location>
        <begin position="892"/>
        <end position="913"/>
    </location>
</feature>
<comment type="subunit">
    <text evidence="5">Component of the THO subcomplex, which is composed of THOC1, THOC2, THOC3, THOC5, THOC6 and THOC7. The THO subcomplex interacts with DDX39B to form the THO-DDX39B complex which multimerizes into a 28-subunit tetrameric assembly. Component of the transcription/export (TREX) complex at least composed of ALYREF/THOC4, DDX39B, SARNP/CIP29, CHTOP and the THO subcomplex; in the complex interacts with THOC1, THOC3, THOC5, THOC7 and DDX39B. TREX seems to have a dynamic structure involving ATP-dependent remodeling. Interacts with POLDIP3 and ZC3H11A.</text>
</comment>
<proteinExistence type="inferred from homology"/>
<dbReference type="Pfam" id="PF11732">
    <property type="entry name" value="Thoc2"/>
    <property type="match status" value="1"/>
</dbReference>
<evidence type="ECO:0000259" key="9">
    <source>
        <dbReference type="Pfam" id="PF16134"/>
    </source>
</evidence>
<dbReference type="Pfam" id="PF11262">
    <property type="entry name" value="Tho2"/>
    <property type="match status" value="1"/>
</dbReference>
<dbReference type="PANTHER" id="PTHR21597:SF0">
    <property type="entry name" value="THO COMPLEX SUBUNIT 2"/>
    <property type="match status" value="1"/>
</dbReference>
<dbReference type="GO" id="GO:0006406">
    <property type="term" value="P:mRNA export from nucleus"/>
    <property type="evidence" value="ECO:0007669"/>
    <property type="project" value="InterPro"/>
</dbReference>
<evidence type="ECO:0000313" key="11">
    <source>
        <dbReference type="WBParaSite" id="Csp11.Scaffold629.g16089.t1"/>
    </source>
</evidence>
<organism evidence="10 11">
    <name type="scientific">Caenorhabditis tropicalis</name>
    <dbReference type="NCBI Taxonomy" id="1561998"/>
    <lineage>
        <taxon>Eukaryota</taxon>
        <taxon>Metazoa</taxon>
        <taxon>Ecdysozoa</taxon>
        <taxon>Nematoda</taxon>
        <taxon>Chromadorea</taxon>
        <taxon>Rhabditida</taxon>
        <taxon>Rhabditina</taxon>
        <taxon>Rhabditomorpha</taxon>
        <taxon>Rhabditoidea</taxon>
        <taxon>Rhabditidae</taxon>
        <taxon>Peloderinae</taxon>
        <taxon>Caenorhabditis</taxon>
    </lineage>
</organism>
<feature type="domain" description="THO complex subunitTHOC2 N-terminal" evidence="8">
    <location>
        <begin position="546"/>
        <end position="620"/>
    </location>
</feature>
<keyword evidence="10" id="KW-1185">Reference proteome</keyword>